<dbReference type="InterPro" id="IPR032675">
    <property type="entry name" value="LRR_dom_sf"/>
</dbReference>
<keyword evidence="2" id="KW-0677">Repeat</keyword>
<dbReference type="GO" id="GO:0045348">
    <property type="term" value="P:positive regulation of MHC class II biosynthetic process"/>
    <property type="evidence" value="ECO:0007669"/>
    <property type="project" value="TreeGrafter"/>
</dbReference>
<dbReference type="Proteomes" id="UP000663877">
    <property type="component" value="Unassembled WGS sequence"/>
</dbReference>
<dbReference type="EMBL" id="CAJNOI010000119">
    <property type="protein sequence ID" value="CAF1089309.1"/>
    <property type="molecule type" value="Genomic_DNA"/>
</dbReference>
<evidence type="ECO:0000256" key="2">
    <source>
        <dbReference type="ARBA" id="ARBA00022737"/>
    </source>
</evidence>
<evidence type="ECO:0000256" key="1">
    <source>
        <dbReference type="ARBA" id="ARBA00022614"/>
    </source>
</evidence>
<protein>
    <submittedName>
        <fullName evidence="3">Uncharacterized protein</fullName>
    </submittedName>
</protein>
<evidence type="ECO:0000313" key="5">
    <source>
        <dbReference type="Proteomes" id="UP000663832"/>
    </source>
</evidence>
<sequence length="222" mass="25505">MVIYRNRKLEEEINSCKSCSRIDLRKQKITDLDMEFIIQEAVINKQCTMLWFSDNQLTSQSVSILASTLHNNTTLEGLSLCHNGINDVNISHLSQILSDSKTKLNRLALTSNEITDEGVQYLAEMLKTNHSLTQLWLGSNQITDRGMQYLADVLAHRNRTLHVLSLTWNKLITDLSVDSIINMLEYNQTLRTVCLSNCDLSDIGKERLREAIKLRKEFYLDL</sequence>
<gene>
    <name evidence="3" type="ORF">BJG266_LOCUS20714</name>
    <name evidence="4" type="ORF">QVE165_LOCUS43566</name>
</gene>
<dbReference type="GO" id="GO:0045345">
    <property type="term" value="P:positive regulation of MHC class I biosynthetic process"/>
    <property type="evidence" value="ECO:0007669"/>
    <property type="project" value="TreeGrafter"/>
</dbReference>
<keyword evidence="1" id="KW-0433">Leucine-rich repeat</keyword>
<dbReference type="Proteomes" id="UP000663832">
    <property type="component" value="Unassembled WGS sequence"/>
</dbReference>
<evidence type="ECO:0000313" key="6">
    <source>
        <dbReference type="Proteomes" id="UP000663877"/>
    </source>
</evidence>
<accession>A0A814N8F5</accession>
<organism evidence="3 6">
    <name type="scientific">Adineta steineri</name>
    <dbReference type="NCBI Taxonomy" id="433720"/>
    <lineage>
        <taxon>Eukaryota</taxon>
        <taxon>Metazoa</taxon>
        <taxon>Spiralia</taxon>
        <taxon>Gnathifera</taxon>
        <taxon>Rotifera</taxon>
        <taxon>Eurotatoria</taxon>
        <taxon>Bdelloidea</taxon>
        <taxon>Adinetida</taxon>
        <taxon>Adinetidae</taxon>
        <taxon>Adineta</taxon>
    </lineage>
</organism>
<dbReference type="Pfam" id="PF13516">
    <property type="entry name" value="LRR_6"/>
    <property type="match status" value="4"/>
</dbReference>
<comment type="caution">
    <text evidence="3">The sequence shown here is derived from an EMBL/GenBank/DDBJ whole genome shotgun (WGS) entry which is preliminary data.</text>
</comment>
<evidence type="ECO:0000313" key="4">
    <source>
        <dbReference type="EMBL" id="CAF1502053.1"/>
    </source>
</evidence>
<reference evidence="3" key="1">
    <citation type="submission" date="2021-02" db="EMBL/GenBank/DDBJ databases">
        <authorList>
            <person name="Nowell W R."/>
        </authorList>
    </citation>
    <scope>NUCLEOTIDE SEQUENCE</scope>
</reference>
<proteinExistence type="predicted"/>
<evidence type="ECO:0000313" key="3">
    <source>
        <dbReference type="EMBL" id="CAF1089309.1"/>
    </source>
</evidence>
<dbReference type="InterPro" id="IPR001611">
    <property type="entry name" value="Leu-rich_rpt"/>
</dbReference>
<dbReference type="EMBL" id="CAJNOM010000562">
    <property type="protein sequence ID" value="CAF1502053.1"/>
    <property type="molecule type" value="Genomic_DNA"/>
</dbReference>
<dbReference type="AlphaFoldDB" id="A0A814N8F5"/>
<dbReference type="OrthoDB" id="120976at2759"/>
<dbReference type="SUPFAM" id="SSF52047">
    <property type="entry name" value="RNI-like"/>
    <property type="match status" value="1"/>
</dbReference>
<dbReference type="PANTHER" id="PTHR47189:SF1">
    <property type="entry name" value="MHC CLASS II TRANSACTIVATOR"/>
    <property type="match status" value="1"/>
</dbReference>
<dbReference type="GO" id="GO:0045944">
    <property type="term" value="P:positive regulation of transcription by RNA polymerase II"/>
    <property type="evidence" value="ECO:0007669"/>
    <property type="project" value="TreeGrafter"/>
</dbReference>
<dbReference type="SMART" id="SM00368">
    <property type="entry name" value="LRR_RI"/>
    <property type="match status" value="6"/>
</dbReference>
<dbReference type="Gene3D" id="3.80.10.10">
    <property type="entry name" value="Ribonuclease Inhibitor"/>
    <property type="match status" value="1"/>
</dbReference>
<name>A0A814N8F5_9BILA</name>
<keyword evidence="5" id="KW-1185">Reference proteome</keyword>
<dbReference type="PANTHER" id="PTHR47189">
    <property type="entry name" value="MHC CLASS II TRANSACTIVATOR"/>
    <property type="match status" value="1"/>
</dbReference>